<keyword evidence="1" id="KW-0732">Signal</keyword>
<gene>
    <name evidence="2" type="ORF">HJG44_18180</name>
</gene>
<dbReference type="RefSeq" id="WP_171219741.1">
    <property type="nucleotide sequence ID" value="NZ_JABEPP010000005.1"/>
</dbReference>
<evidence type="ECO:0000313" key="3">
    <source>
        <dbReference type="Proteomes" id="UP000564885"/>
    </source>
</evidence>
<accession>A0A849IE29</accession>
<feature type="chain" id="PRO_5032972765" evidence="1">
    <location>
        <begin position="19"/>
        <end position="101"/>
    </location>
</feature>
<dbReference type="Proteomes" id="UP000564885">
    <property type="component" value="Unassembled WGS sequence"/>
</dbReference>
<name>A0A849IE29_9HYPH</name>
<feature type="signal peptide" evidence="1">
    <location>
        <begin position="1"/>
        <end position="18"/>
    </location>
</feature>
<comment type="caution">
    <text evidence="2">The sequence shown here is derived from an EMBL/GenBank/DDBJ whole genome shotgun (WGS) entry which is preliminary data.</text>
</comment>
<proteinExistence type="predicted"/>
<protein>
    <submittedName>
        <fullName evidence="2">Uncharacterized protein</fullName>
    </submittedName>
</protein>
<evidence type="ECO:0000313" key="2">
    <source>
        <dbReference type="EMBL" id="NNM74290.1"/>
    </source>
</evidence>
<sequence length="101" mass="11040">MRRLLALALCVMPLGATAEELSRLECATYRAALTASGESVKALARGAREIELSSLRGKVDEDTRRAIARLEDANANLQPVMEEWARAAEALAERIKVLCSR</sequence>
<organism evidence="2 3">
    <name type="scientific">Enterovirga aerilata</name>
    <dbReference type="NCBI Taxonomy" id="2730920"/>
    <lineage>
        <taxon>Bacteria</taxon>
        <taxon>Pseudomonadati</taxon>
        <taxon>Pseudomonadota</taxon>
        <taxon>Alphaproteobacteria</taxon>
        <taxon>Hyphomicrobiales</taxon>
        <taxon>Methylobacteriaceae</taxon>
        <taxon>Enterovirga</taxon>
    </lineage>
</organism>
<reference evidence="2 3" key="1">
    <citation type="submission" date="2020-04" db="EMBL/GenBank/DDBJ databases">
        <title>Enterovirga sp. isolate from soil.</title>
        <authorList>
            <person name="Chea S."/>
            <person name="Kim D.-U."/>
        </authorList>
    </citation>
    <scope>NUCLEOTIDE SEQUENCE [LARGE SCALE GENOMIC DNA]</scope>
    <source>
        <strain evidence="2 3">DB1703</strain>
    </source>
</reference>
<dbReference type="AlphaFoldDB" id="A0A849IE29"/>
<keyword evidence="3" id="KW-1185">Reference proteome</keyword>
<evidence type="ECO:0000256" key="1">
    <source>
        <dbReference type="SAM" id="SignalP"/>
    </source>
</evidence>
<dbReference type="EMBL" id="JABEPP010000005">
    <property type="protein sequence ID" value="NNM74290.1"/>
    <property type="molecule type" value="Genomic_DNA"/>
</dbReference>